<dbReference type="RefSeq" id="XP_013986827.1">
    <property type="nucleotide sequence ID" value="XM_014131352.2"/>
</dbReference>
<sequence length="188" mass="21456">MLKQHLLDSRVEGGRQATQCSIFSAAEASRMAGSGAALRLHEFKEYQERRDSGSFKRQPEATLRVPRQGKDVRGLYPGQLGRIHVVHSQDHRVRFASLDYSPGPYREHYEDYPRSFDLQTFHALDVLRQSTSASQCAPETAYQEEFGLQSHLYPPDNTKFTLYSHPGPMQQLETGSDEEHFTTPRQSN</sequence>
<dbReference type="GeneID" id="106564873"/>
<proteinExistence type="predicted"/>
<dbReference type="InterPro" id="IPR037668">
    <property type="entry name" value="SPMIP3"/>
</dbReference>
<gene>
    <name evidence="3" type="primary">LOC106564873</name>
</gene>
<dbReference type="Proteomes" id="UP001652741">
    <property type="component" value="Chromosome ssa12"/>
</dbReference>
<evidence type="ECO:0000256" key="1">
    <source>
        <dbReference type="SAM" id="MobiDB-lite"/>
    </source>
</evidence>
<feature type="region of interest" description="Disordered" evidence="1">
    <location>
        <begin position="161"/>
        <end position="188"/>
    </location>
</feature>
<accession>A0A1S3L783</accession>
<dbReference type="OrthoDB" id="10034627at2759"/>
<evidence type="ECO:0000313" key="3">
    <source>
        <dbReference type="RefSeq" id="XP_013986827.1"/>
    </source>
</evidence>
<name>A0A1S3L783_SALSA</name>
<reference evidence="3" key="1">
    <citation type="submission" date="2025-08" db="UniProtKB">
        <authorList>
            <consortium name="RefSeq"/>
        </authorList>
    </citation>
    <scope>IDENTIFICATION</scope>
</reference>
<dbReference type="KEGG" id="sasa:106564873"/>
<protein>
    <submittedName>
        <fullName evidence="3">Uncharacterized protein C1orf100 homolog</fullName>
    </submittedName>
</protein>
<organism evidence="2 3">
    <name type="scientific">Salmo salar</name>
    <name type="common">Atlantic salmon</name>
    <dbReference type="NCBI Taxonomy" id="8030"/>
    <lineage>
        <taxon>Eukaryota</taxon>
        <taxon>Metazoa</taxon>
        <taxon>Chordata</taxon>
        <taxon>Craniata</taxon>
        <taxon>Vertebrata</taxon>
        <taxon>Euteleostomi</taxon>
        <taxon>Actinopterygii</taxon>
        <taxon>Neopterygii</taxon>
        <taxon>Teleostei</taxon>
        <taxon>Protacanthopterygii</taxon>
        <taxon>Salmoniformes</taxon>
        <taxon>Salmonidae</taxon>
        <taxon>Salmoninae</taxon>
        <taxon>Salmo</taxon>
    </lineage>
</organism>
<dbReference type="Pfam" id="PF17670">
    <property type="entry name" value="DUF5530"/>
    <property type="match status" value="1"/>
</dbReference>
<evidence type="ECO:0000313" key="2">
    <source>
        <dbReference type="Proteomes" id="UP001652741"/>
    </source>
</evidence>
<keyword evidence="2" id="KW-1185">Reference proteome</keyword>
<dbReference type="PANTHER" id="PTHR31763:SF2">
    <property type="entry name" value="CHROMOSOME 1 OPEN READING FRAME 100"/>
    <property type="match status" value="1"/>
</dbReference>
<dbReference type="PANTHER" id="PTHR31763">
    <property type="entry name" value="HYPOTHETICAL PROTEIN LOC689766"/>
    <property type="match status" value="1"/>
</dbReference>
<dbReference type="AlphaFoldDB" id="A0A1S3L783"/>